<evidence type="ECO:0000256" key="4">
    <source>
        <dbReference type="SAM" id="MobiDB-lite"/>
    </source>
</evidence>
<dbReference type="SMART" id="SM00257">
    <property type="entry name" value="LysM"/>
    <property type="match status" value="2"/>
</dbReference>
<evidence type="ECO:0000256" key="3">
    <source>
        <dbReference type="ARBA" id="ARBA00023316"/>
    </source>
</evidence>
<sequence>MKKGLTFSLTSAALFFGVNGLASADQVHTVKEDTDLSNIAQAFATTTNTIQSLNHMELVQSVKSGQTLVLPDEDIVEVKEGDTLQGIANKHQISLNELYQLNPYITETIHPGQLIAVSEKGSSHLNNQFQSTYTQSNSESYTQNDLENNSNSDQFTIGVTTENNNTFTKLANHSLPVKQQSWSNDSIDERDTTSNVDSIHNNGYQPKYYTAQEQKHYASGGQNYYDWGQCTYYAFDRRQQLGKSVGTLWGNANNWASAARQNGYVVNSTPEVGAILQSNAGNYGHVGIVERQNSDGSILVSEMNWQGVGQKSYRTIHNSGQYNYIH</sequence>
<organism evidence="6 7">
    <name type="scientific">Staphylococcus cohnii</name>
    <dbReference type="NCBI Taxonomy" id="29382"/>
    <lineage>
        <taxon>Bacteria</taxon>
        <taxon>Bacillati</taxon>
        <taxon>Bacillota</taxon>
        <taxon>Bacilli</taxon>
        <taxon>Bacillales</taxon>
        <taxon>Staphylococcaceae</taxon>
        <taxon>Staphylococcus</taxon>
        <taxon>Staphylococcus cohnii species complex</taxon>
    </lineage>
</organism>
<evidence type="ECO:0000256" key="5">
    <source>
        <dbReference type="SAM" id="SignalP"/>
    </source>
</evidence>
<evidence type="ECO:0000313" key="7">
    <source>
        <dbReference type="Proteomes" id="UP000241208"/>
    </source>
</evidence>
<feature type="region of interest" description="Disordered" evidence="4">
    <location>
        <begin position="130"/>
        <end position="151"/>
    </location>
</feature>
<evidence type="ECO:0000313" key="6">
    <source>
        <dbReference type="EMBL" id="PTF67079.1"/>
    </source>
</evidence>
<proteinExistence type="predicted"/>
<dbReference type="GO" id="GO:0071555">
    <property type="term" value="P:cell wall organization"/>
    <property type="evidence" value="ECO:0007669"/>
    <property type="project" value="UniProtKB-KW"/>
</dbReference>
<dbReference type="InterPro" id="IPR007921">
    <property type="entry name" value="CHAP_dom"/>
</dbReference>
<dbReference type="PANTHER" id="PTHR33734">
    <property type="entry name" value="LYSM DOMAIN-CONTAINING GPI-ANCHORED PROTEIN 2"/>
    <property type="match status" value="1"/>
</dbReference>
<dbReference type="PROSITE" id="PS51782">
    <property type="entry name" value="LYSM"/>
    <property type="match status" value="2"/>
</dbReference>
<dbReference type="CDD" id="cd00118">
    <property type="entry name" value="LysM"/>
    <property type="match status" value="2"/>
</dbReference>
<dbReference type="Gene3D" id="3.90.1720.10">
    <property type="entry name" value="endopeptidase domain like (from Nostoc punctiforme)"/>
    <property type="match status" value="1"/>
</dbReference>
<feature type="signal peptide" evidence="5">
    <location>
        <begin position="1"/>
        <end position="24"/>
    </location>
</feature>
<dbReference type="RefSeq" id="WP_107386212.1">
    <property type="nucleotide sequence ID" value="NZ_CP126540.1"/>
</dbReference>
<dbReference type="Pfam" id="PF01476">
    <property type="entry name" value="LysM"/>
    <property type="match status" value="2"/>
</dbReference>
<dbReference type="PANTHER" id="PTHR33734:SF22">
    <property type="entry name" value="MEMBRANE-BOUND LYTIC MUREIN TRANSGLYCOSYLASE D"/>
    <property type="match status" value="1"/>
</dbReference>
<dbReference type="InterPro" id="IPR038765">
    <property type="entry name" value="Papain-like_cys_pep_sf"/>
</dbReference>
<keyword evidence="3" id="KW-0961">Cell wall biogenesis/degradation</keyword>
<dbReference type="PROSITE" id="PS50911">
    <property type="entry name" value="CHAP"/>
    <property type="match status" value="1"/>
</dbReference>
<feature type="region of interest" description="Disordered" evidence="4">
    <location>
        <begin position="182"/>
        <end position="203"/>
    </location>
</feature>
<reference evidence="6 7" key="1">
    <citation type="journal article" date="2016" name="Front. Microbiol.">
        <title>Comprehensive Phylogenetic Analysis of Bovine Non-aureus Staphylococci Species Based on Whole-Genome Sequencing.</title>
        <authorList>
            <person name="Naushad S."/>
            <person name="Barkema H.W."/>
            <person name="Luby C."/>
            <person name="Condas L.A."/>
            <person name="Nobrega D.B."/>
            <person name="Carson D.A."/>
            <person name="De Buck J."/>
        </authorList>
    </citation>
    <scope>NUCLEOTIDE SEQUENCE [LARGE SCALE GENOMIC DNA]</scope>
    <source>
        <strain evidence="6 7">SNUC 3829</strain>
    </source>
</reference>
<dbReference type="InterPro" id="IPR036779">
    <property type="entry name" value="LysM_dom_sf"/>
</dbReference>
<dbReference type="Gene3D" id="3.10.350.10">
    <property type="entry name" value="LysM domain"/>
    <property type="match status" value="2"/>
</dbReference>
<feature type="compositionally biased region" description="Polar residues" evidence="4">
    <location>
        <begin position="193"/>
        <end position="203"/>
    </location>
</feature>
<comment type="caution">
    <text evidence="6">The sequence shown here is derived from an EMBL/GenBank/DDBJ whole genome shotgun (WGS) entry which is preliminary data.</text>
</comment>
<dbReference type="InterPro" id="IPR018392">
    <property type="entry name" value="LysM"/>
</dbReference>
<dbReference type="EMBL" id="PYZR01000018">
    <property type="protein sequence ID" value="PTF67079.1"/>
    <property type="molecule type" value="Genomic_DNA"/>
</dbReference>
<dbReference type="Pfam" id="PF05257">
    <property type="entry name" value="CHAP"/>
    <property type="match status" value="1"/>
</dbReference>
<keyword evidence="2" id="KW-0378">Hydrolase</keyword>
<evidence type="ECO:0000256" key="2">
    <source>
        <dbReference type="ARBA" id="ARBA00022801"/>
    </source>
</evidence>
<dbReference type="Proteomes" id="UP000241208">
    <property type="component" value="Unassembled WGS sequence"/>
</dbReference>
<protein>
    <recommendedName>
        <fullName evidence="8">CHAP domain-containing protein</fullName>
    </recommendedName>
</protein>
<keyword evidence="1 5" id="KW-0732">Signal</keyword>
<dbReference type="SUPFAM" id="SSF54001">
    <property type="entry name" value="Cysteine proteinases"/>
    <property type="match status" value="1"/>
</dbReference>
<accession>A0A2T4LUN7</accession>
<evidence type="ECO:0008006" key="8">
    <source>
        <dbReference type="Google" id="ProtNLM"/>
    </source>
</evidence>
<feature type="chain" id="PRO_5043736161" description="CHAP domain-containing protein" evidence="5">
    <location>
        <begin position="25"/>
        <end position="326"/>
    </location>
</feature>
<name>A0A2T4LUN7_9STAP</name>
<dbReference type="GO" id="GO:0016787">
    <property type="term" value="F:hydrolase activity"/>
    <property type="evidence" value="ECO:0007669"/>
    <property type="project" value="UniProtKB-KW"/>
</dbReference>
<gene>
    <name evidence="6" type="ORF">BUY34_02895</name>
</gene>
<dbReference type="AlphaFoldDB" id="A0A2T4LUN7"/>
<evidence type="ECO:0000256" key="1">
    <source>
        <dbReference type="ARBA" id="ARBA00022729"/>
    </source>
</evidence>
<dbReference type="SUPFAM" id="SSF54106">
    <property type="entry name" value="LysM domain"/>
    <property type="match status" value="2"/>
</dbReference>